<accession>A0A517SBM9</accession>
<proteinExistence type="predicted"/>
<keyword evidence="2" id="KW-0812">Transmembrane</keyword>
<organism evidence="3 4">
    <name type="scientific">Caulifigura coniformis</name>
    <dbReference type="NCBI Taxonomy" id="2527983"/>
    <lineage>
        <taxon>Bacteria</taxon>
        <taxon>Pseudomonadati</taxon>
        <taxon>Planctomycetota</taxon>
        <taxon>Planctomycetia</taxon>
        <taxon>Planctomycetales</taxon>
        <taxon>Planctomycetaceae</taxon>
        <taxon>Caulifigura</taxon>
    </lineage>
</organism>
<dbReference type="InParanoid" id="A0A517SBM9"/>
<feature type="compositionally biased region" description="Pro residues" evidence="1">
    <location>
        <begin position="15"/>
        <end position="38"/>
    </location>
</feature>
<evidence type="ECO:0000313" key="3">
    <source>
        <dbReference type="EMBL" id="QDT53514.1"/>
    </source>
</evidence>
<feature type="transmembrane region" description="Helical" evidence="2">
    <location>
        <begin position="47"/>
        <end position="70"/>
    </location>
</feature>
<evidence type="ECO:0000256" key="2">
    <source>
        <dbReference type="SAM" id="Phobius"/>
    </source>
</evidence>
<dbReference type="EMBL" id="CP036271">
    <property type="protein sequence ID" value="QDT53514.1"/>
    <property type="molecule type" value="Genomic_DNA"/>
</dbReference>
<evidence type="ECO:0000256" key="1">
    <source>
        <dbReference type="SAM" id="MobiDB-lite"/>
    </source>
</evidence>
<keyword evidence="2" id="KW-1133">Transmembrane helix</keyword>
<keyword evidence="4" id="KW-1185">Reference proteome</keyword>
<evidence type="ECO:0000313" key="4">
    <source>
        <dbReference type="Proteomes" id="UP000315700"/>
    </source>
</evidence>
<dbReference type="Proteomes" id="UP000315700">
    <property type="component" value="Chromosome"/>
</dbReference>
<reference evidence="3 4" key="1">
    <citation type="submission" date="2019-02" db="EMBL/GenBank/DDBJ databases">
        <title>Deep-cultivation of Planctomycetes and their phenomic and genomic characterization uncovers novel biology.</title>
        <authorList>
            <person name="Wiegand S."/>
            <person name="Jogler M."/>
            <person name="Boedeker C."/>
            <person name="Pinto D."/>
            <person name="Vollmers J."/>
            <person name="Rivas-Marin E."/>
            <person name="Kohn T."/>
            <person name="Peeters S.H."/>
            <person name="Heuer A."/>
            <person name="Rast P."/>
            <person name="Oberbeckmann S."/>
            <person name="Bunk B."/>
            <person name="Jeske O."/>
            <person name="Meyerdierks A."/>
            <person name="Storesund J.E."/>
            <person name="Kallscheuer N."/>
            <person name="Luecker S."/>
            <person name="Lage O.M."/>
            <person name="Pohl T."/>
            <person name="Merkel B.J."/>
            <person name="Hornburger P."/>
            <person name="Mueller R.-W."/>
            <person name="Bruemmer F."/>
            <person name="Labrenz M."/>
            <person name="Spormann A.M."/>
            <person name="Op den Camp H."/>
            <person name="Overmann J."/>
            <person name="Amann R."/>
            <person name="Jetten M.S.M."/>
            <person name="Mascher T."/>
            <person name="Medema M.H."/>
            <person name="Devos D.P."/>
            <person name="Kaster A.-K."/>
            <person name="Ovreas L."/>
            <person name="Rohde M."/>
            <person name="Galperin M.Y."/>
            <person name="Jogler C."/>
        </authorList>
    </citation>
    <scope>NUCLEOTIDE SEQUENCE [LARGE SCALE GENOMIC DNA]</scope>
    <source>
        <strain evidence="3 4">Pan44</strain>
    </source>
</reference>
<keyword evidence="2" id="KW-0472">Membrane</keyword>
<dbReference type="AlphaFoldDB" id="A0A517SBM9"/>
<dbReference type="KEGG" id="ccos:Pan44_15360"/>
<dbReference type="RefSeq" id="WP_145028781.1">
    <property type="nucleotide sequence ID" value="NZ_CP036271.1"/>
</dbReference>
<feature type="region of interest" description="Disordered" evidence="1">
    <location>
        <begin position="1"/>
        <end position="38"/>
    </location>
</feature>
<name>A0A517SBM9_9PLAN</name>
<protein>
    <submittedName>
        <fullName evidence="3">Uncharacterized protein</fullName>
    </submittedName>
</protein>
<sequence length="189" mass="21481">MARRGKKNPTDRSPLPRPENPQTAPPPADLPATLLPPPETRAPRRAAFALASALATGLVFSIHPASLTFWDAGRTSYWRTLYVPGDRPTQFAKIAELIPPASRVASTDFVHPRYTHFDRSYDYSDYARKVAGYEEKVPDDTDYIVIDTRHPYSRIRSPDQVRELQTSPDKWELVPDETDGYFIVLKRRS</sequence>
<dbReference type="OrthoDB" id="207442at2"/>
<gene>
    <name evidence="3" type="ORF">Pan44_15360</name>
</gene>